<dbReference type="Gene3D" id="1.10.3630.10">
    <property type="entry name" value="yeast vps74-n-term truncation variant domain like"/>
    <property type="match status" value="1"/>
</dbReference>
<evidence type="ECO:0000313" key="6">
    <source>
        <dbReference type="EMBL" id="NYE39069.1"/>
    </source>
</evidence>
<evidence type="ECO:0000256" key="4">
    <source>
        <dbReference type="ARBA" id="ARBA00023136"/>
    </source>
</evidence>
<dbReference type="GO" id="GO:0005829">
    <property type="term" value="C:cytosol"/>
    <property type="evidence" value="ECO:0007669"/>
    <property type="project" value="TreeGrafter"/>
</dbReference>
<organism evidence="5 7">
    <name type="scientific">Streptomyces fulvorobeus</name>
    <dbReference type="NCBI Taxonomy" id="284028"/>
    <lineage>
        <taxon>Bacteria</taxon>
        <taxon>Bacillati</taxon>
        <taxon>Actinomycetota</taxon>
        <taxon>Actinomycetes</taxon>
        <taxon>Kitasatosporales</taxon>
        <taxon>Streptomycetaceae</taxon>
        <taxon>Streptomyces</taxon>
    </lineage>
</organism>
<dbReference type="GO" id="GO:0043001">
    <property type="term" value="P:Golgi to plasma membrane protein transport"/>
    <property type="evidence" value="ECO:0007669"/>
    <property type="project" value="TreeGrafter"/>
</dbReference>
<proteinExistence type="predicted"/>
<dbReference type="PANTHER" id="PTHR12704">
    <property type="entry name" value="TRANS-GOLGI PROTEIN GMX33"/>
    <property type="match status" value="1"/>
</dbReference>
<protein>
    <recommendedName>
        <fullName evidence="9">GPP34 family phosphoprotein</fullName>
    </recommendedName>
</protein>
<reference evidence="5 7" key="1">
    <citation type="submission" date="2020-05" db="EMBL/GenBank/DDBJ databases">
        <title>Whole genome shotgun sequence of Streptomyces fulvorobeus NBRC 15897.</title>
        <authorList>
            <person name="Komaki H."/>
            <person name="Tamura T."/>
        </authorList>
    </citation>
    <scope>NUCLEOTIDE SEQUENCE [LARGE SCALE GENOMIC DNA]</scope>
    <source>
        <strain evidence="5 7">NBRC 15897</strain>
    </source>
</reference>
<reference evidence="6 8" key="2">
    <citation type="submission" date="2020-07" db="EMBL/GenBank/DDBJ databases">
        <title>Sequencing the genomes of 1000 actinobacteria strains.</title>
        <authorList>
            <person name="Klenk H.-P."/>
        </authorList>
    </citation>
    <scope>NUCLEOTIDE SEQUENCE [LARGE SCALE GENOMIC DNA]</scope>
    <source>
        <strain evidence="6 8">DSM 41455</strain>
    </source>
</reference>
<evidence type="ECO:0000256" key="1">
    <source>
        <dbReference type="ARBA" id="ARBA00004255"/>
    </source>
</evidence>
<dbReference type="PANTHER" id="PTHR12704:SF2">
    <property type="entry name" value="GOLGI PHOSPHOPROTEIN 3 HOMOLOG SAURON"/>
    <property type="match status" value="1"/>
</dbReference>
<evidence type="ECO:0000313" key="5">
    <source>
        <dbReference type="EMBL" id="GFM95266.1"/>
    </source>
</evidence>
<dbReference type="EMBL" id="JACCCF010000001">
    <property type="protein sequence ID" value="NYE39069.1"/>
    <property type="molecule type" value="Genomic_DNA"/>
</dbReference>
<evidence type="ECO:0000256" key="2">
    <source>
        <dbReference type="ARBA" id="ARBA00023034"/>
    </source>
</evidence>
<keyword evidence="2" id="KW-0333">Golgi apparatus</keyword>
<evidence type="ECO:0000313" key="8">
    <source>
        <dbReference type="Proteomes" id="UP000530403"/>
    </source>
</evidence>
<dbReference type="InterPro" id="IPR008628">
    <property type="entry name" value="GPP34-like"/>
</dbReference>
<comment type="subcellular location">
    <subcellularLocation>
        <location evidence="1">Golgi apparatus membrane</location>
        <topology evidence="1">Peripheral membrane protein</topology>
        <orientation evidence="1">Cytoplasmic side</orientation>
    </subcellularLocation>
</comment>
<dbReference type="InterPro" id="IPR038261">
    <property type="entry name" value="GPP34-like_sf"/>
</dbReference>
<dbReference type="GO" id="GO:0070273">
    <property type="term" value="F:phosphatidylinositol-4-phosphate binding"/>
    <property type="evidence" value="ECO:0007669"/>
    <property type="project" value="InterPro"/>
</dbReference>
<dbReference type="EMBL" id="BLWC01000001">
    <property type="protein sequence ID" value="GFM95266.1"/>
    <property type="molecule type" value="Genomic_DNA"/>
</dbReference>
<keyword evidence="3" id="KW-0446">Lipid-binding</keyword>
<evidence type="ECO:0008006" key="9">
    <source>
        <dbReference type="Google" id="ProtNLM"/>
    </source>
</evidence>
<dbReference type="Proteomes" id="UP000530403">
    <property type="component" value="Unassembled WGS sequence"/>
</dbReference>
<name>A0A7J0C0J6_9ACTN</name>
<evidence type="ECO:0000313" key="7">
    <source>
        <dbReference type="Proteomes" id="UP000498980"/>
    </source>
</evidence>
<dbReference type="GO" id="GO:0007030">
    <property type="term" value="P:Golgi organization"/>
    <property type="evidence" value="ECO:0007669"/>
    <property type="project" value="TreeGrafter"/>
</dbReference>
<keyword evidence="7" id="KW-1185">Reference proteome</keyword>
<dbReference type="AlphaFoldDB" id="A0A7J0C0J6"/>
<dbReference type="Pfam" id="PF05719">
    <property type="entry name" value="GPP34"/>
    <property type="match status" value="1"/>
</dbReference>
<keyword evidence="4" id="KW-0472">Membrane</keyword>
<gene>
    <name evidence="6" type="ORF">HEB29_000080</name>
    <name evidence="5" type="ORF">Sfulv_00770</name>
</gene>
<dbReference type="Proteomes" id="UP000498980">
    <property type="component" value="Unassembled WGS sequence"/>
</dbReference>
<accession>A0A7J0C0J6</accession>
<dbReference type="GO" id="GO:0012505">
    <property type="term" value="C:endomembrane system"/>
    <property type="evidence" value="ECO:0007669"/>
    <property type="project" value="UniProtKB-ARBA"/>
</dbReference>
<dbReference type="GO" id="GO:0048194">
    <property type="term" value="P:Golgi vesicle budding"/>
    <property type="evidence" value="ECO:0007669"/>
    <property type="project" value="TreeGrafter"/>
</dbReference>
<comment type="caution">
    <text evidence="5">The sequence shown here is derived from an EMBL/GenBank/DDBJ whole genome shotgun (WGS) entry which is preliminary data.</text>
</comment>
<evidence type="ECO:0000256" key="3">
    <source>
        <dbReference type="ARBA" id="ARBA00023121"/>
    </source>
</evidence>
<dbReference type="RefSeq" id="WP_173310192.1">
    <property type="nucleotide sequence ID" value="NZ_BAAAUE010000008.1"/>
</dbReference>
<sequence>MAITLAEEIMLLSLDDESGSAKQRQAAGWAVSGGILLELVLAGRVSVAGKHLELTDTTPTGDQLLDRRTALIETWLRGRKKRRVTEWLTRDQAKAVGAALESLCRRGVVVKEKHKALGVFPIRRYPEADGAVEAELRERLRAVVLGGVEPDSRTAGLIALIHSAKLHRLAFPDSPRKQVAARMGEVAAGQWAAESVRAAIRDMQAAMVAVTVVTVATAGS</sequence>
<dbReference type="GO" id="GO:0006890">
    <property type="term" value="P:retrograde vesicle-mediated transport, Golgi to endoplasmic reticulum"/>
    <property type="evidence" value="ECO:0007669"/>
    <property type="project" value="TreeGrafter"/>
</dbReference>